<keyword evidence="2" id="KW-0472">Membrane</keyword>
<dbReference type="Proteomes" id="UP000799436">
    <property type="component" value="Unassembled WGS sequence"/>
</dbReference>
<feature type="transmembrane region" description="Helical" evidence="2">
    <location>
        <begin position="156"/>
        <end position="178"/>
    </location>
</feature>
<name>A0A6G1L1X9_9PEZI</name>
<dbReference type="EMBL" id="ML995872">
    <property type="protein sequence ID" value="KAF2766428.1"/>
    <property type="molecule type" value="Genomic_DNA"/>
</dbReference>
<keyword evidence="2" id="KW-0812">Transmembrane</keyword>
<sequence>MAISHPVAGQLHGDHWSFRAFENKLFIRIDICIQLRMRDTACGHDVAALNPSVDISMTTSFLAIDWYSKVAWASSDLSLFSPASALFLTYTGTSASTIASTGITSSAALPGSTAGSPSNQVPSSPTATPGTTVDAATSTSTTAVNKKPALSAGADAGIGIGVAVELILIAALAGWLIFRMQWQLLISLRDAMDKDMESRI</sequence>
<keyword evidence="4" id="KW-1185">Reference proteome</keyword>
<gene>
    <name evidence="3" type="ORF">EJ03DRAFT_384703</name>
</gene>
<feature type="region of interest" description="Disordered" evidence="1">
    <location>
        <begin position="109"/>
        <end position="139"/>
    </location>
</feature>
<protein>
    <submittedName>
        <fullName evidence="3">Uncharacterized protein</fullName>
    </submittedName>
</protein>
<evidence type="ECO:0000313" key="4">
    <source>
        <dbReference type="Proteomes" id="UP000799436"/>
    </source>
</evidence>
<organism evidence="3 4">
    <name type="scientific">Teratosphaeria nubilosa</name>
    <dbReference type="NCBI Taxonomy" id="161662"/>
    <lineage>
        <taxon>Eukaryota</taxon>
        <taxon>Fungi</taxon>
        <taxon>Dikarya</taxon>
        <taxon>Ascomycota</taxon>
        <taxon>Pezizomycotina</taxon>
        <taxon>Dothideomycetes</taxon>
        <taxon>Dothideomycetidae</taxon>
        <taxon>Mycosphaerellales</taxon>
        <taxon>Teratosphaeriaceae</taxon>
        <taxon>Teratosphaeria</taxon>
    </lineage>
</organism>
<dbReference type="AlphaFoldDB" id="A0A6G1L1X9"/>
<feature type="compositionally biased region" description="Polar residues" evidence="1">
    <location>
        <begin position="113"/>
        <end position="130"/>
    </location>
</feature>
<evidence type="ECO:0000256" key="1">
    <source>
        <dbReference type="SAM" id="MobiDB-lite"/>
    </source>
</evidence>
<evidence type="ECO:0000256" key="2">
    <source>
        <dbReference type="SAM" id="Phobius"/>
    </source>
</evidence>
<proteinExistence type="predicted"/>
<accession>A0A6G1L1X9</accession>
<keyword evidence="2" id="KW-1133">Transmembrane helix</keyword>
<evidence type="ECO:0000313" key="3">
    <source>
        <dbReference type="EMBL" id="KAF2766428.1"/>
    </source>
</evidence>
<reference evidence="3" key="1">
    <citation type="journal article" date="2020" name="Stud. Mycol.">
        <title>101 Dothideomycetes genomes: a test case for predicting lifestyles and emergence of pathogens.</title>
        <authorList>
            <person name="Haridas S."/>
            <person name="Albert R."/>
            <person name="Binder M."/>
            <person name="Bloem J."/>
            <person name="Labutti K."/>
            <person name="Salamov A."/>
            <person name="Andreopoulos B."/>
            <person name="Baker S."/>
            <person name="Barry K."/>
            <person name="Bills G."/>
            <person name="Bluhm B."/>
            <person name="Cannon C."/>
            <person name="Castanera R."/>
            <person name="Culley D."/>
            <person name="Daum C."/>
            <person name="Ezra D."/>
            <person name="Gonzalez J."/>
            <person name="Henrissat B."/>
            <person name="Kuo A."/>
            <person name="Liang C."/>
            <person name="Lipzen A."/>
            <person name="Lutzoni F."/>
            <person name="Magnuson J."/>
            <person name="Mondo S."/>
            <person name="Nolan M."/>
            <person name="Ohm R."/>
            <person name="Pangilinan J."/>
            <person name="Park H.-J."/>
            <person name="Ramirez L."/>
            <person name="Alfaro M."/>
            <person name="Sun H."/>
            <person name="Tritt A."/>
            <person name="Yoshinaga Y."/>
            <person name="Zwiers L.-H."/>
            <person name="Turgeon B."/>
            <person name="Goodwin S."/>
            <person name="Spatafora J."/>
            <person name="Crous P."/>
            <person name="Grigoriev I."/>
        </authorList>
    </citation>
    <scope>NUCLEOTIDE SEQUENCE</scope>
    <source>
        <strain evidence="3">CBS 116005</strain>
    </source>
</reference>